<dbReference type="Gene3D" id="3.20.20.370">
    <property type="entry name" value="Glycoside hydrolase/deacetylase"/>
    <property type="match status" value="1"/>
</dbReference>
<reference evidence="1 2" key="1">
    <citation type="submission" date="2011-05" db="EMBL/GenBank/DDBJ databases">
        <title>Complete sequence of Methanotorris igneus Kol 5.</title>
        <authorList>
            <consortium name="US DOE Joint Genome Institute"/>
            <person name="Lucas S."/>
            <person name="Han J."/>
            <person name="Lapidus A."/>
            <person name="Cheng J.-F."/>
            <person name="Goodwin L."/>
            <person name="Pitluck S."/>
            <person name="Peters L."/>
            <person name="Mikhailova N."/>
            <person name="Chertkov O."/>
            <person name="Han C."/>
            <person name="Tapia R."/>
            <person name="Land M."/>
            <person name="Hauser L."/>
            <person name="Kyrpides N."/>
            <person name="Ivanova N."/>
            <person name="Pagani I."/>
            <person name="Sieprawska-Lupa M."/>
            <person name="Whitman W."/>
            <person name="Woyke T."/>
        </authorList>
    </citation>
    <scope>NUCLEOTIDE SEQUENCE [LARGE SCALE GENOMIC DNA]</scope>
    <source>
        <strain evidence="2">DSM 5666 / JCM 11834 / Kol 5</strain>
    </source>
</reference>
<dbReference type="Proteomes" id="UP000009227">
    <property type="component" value="Chromosome"/>
</dbReference>
<name>F6BD61_METIK</name>
<dbReference type="GeneID" id="10643723"/>
<proteinExistence type="predicted"/>
<evidence type="ECO:0008006" key="3">
    <source>
        <dbReference type="Google" id="ProtNLM"/>
    </source>
</evidence>
<keyword evidence="2" id="KW-1185">Reference proteome</keyword>
<dbReference type="STRING" id="880724.Metig_0879"/>
<dbReference type="EMBL" id="CP002737">
    <property type="protein sequence ID" value="AEF96422.1"/>
    <property type="molecule type" value="Genomic_DNA"/>
</dbReference>
<dbReference type="AlphaFoldDB" id="F6BD61"/>
<sequence>MKLLIYVLILILFIFSVCTIQNHPKTTVMYVINETKPQTNLGTKSPIETSWGSYLFEIHYKHISNKNPNYTSPIILVHDVSPLYYNELKEIVKIIDKHNYQNRTYLFVIVNHDNRYNLKNYPKFIKFLHKLEDDGYHIELHGYNHIDGEFNCNKEIAEEKIKKSLEILNECGFSNISYILPPRYEISKDAENVMLSYNLTIITKNYILTKTEKIPIKNREYTWYLPKSFTKIMLILAEFDYKTSNHQFYLSIHPKSINYGGGLKFLDEFLNETTN</sequence>
<dbReference type="InterPro" id="IPR018763">
    <property type="entry name" value="DUF2334"/>
</dbReference>
<dbReference type="RefSeq" id="WP_013799024.1">
    <property type="nucleotide sequence ID" value="NC_015562.1"/>
</dbReference>
<protein>
    <recommendedName>
        <fullName evidence="3">Polysaccharide deacetylase</fullName>
    </recommendedName>
</protein>
<dbReference type="InterPro" id="IPR011330">
    <property type="entry name" value="Glyco_hydro/deAcase_b/a-brl"/>
</dbReference>
<dbReference type="Pfam" id="PF10096">
    <property type="entry name" value="DUF2334"/>
    <property type="match status" value="1"/>
</dbReference>
<evidence type="ECO:0000313" key="1">
    <source>
        <dbReference type="EMBL" id="AEF96422.1"/>
    </source>
</evidence>
<dbReference type="HOGENOM" id="CLU_078976_0_0_2"/>
<dbReference type="SUPFAM" id="SSF88713">
    <property type="entry name" value="Glycoside hydrolase/deacetylase"/>
    <property type="match status" value="1"/>
</dbReference>
<organism evidence="2">
    <name type="scientific">Methanotorris igneus (strain DSM 5666 / JCM 11834 / Kol 5)</name>
    <dbReference type="NCBI Taxonomy" id="880724"/>
    <lineage>
        <taxon>Archaea</taxon>
        <taxon>Methanobacteriati</taxon>
        <taxon>Methanobacteriota</taxon>
        <taxon>Methanomada group</taxon>
        <taxon>Methanococci</taxon>
        <taxon>Methanococcales</taxon>
        <taxon>Methanocaldococcaceae</taxon>
        <taxon>Methanotorris</taxon>
    </lineage>
</organism>
<dbReference type="GO" id="GO:0005975">
    <property type="term" value="P:carbohydrate metabolic process"/>
    <property type="evidence" value="ECO:0007669"/>
    <property type="project" value="InterPro"/>
</dbReference>
<evidence type="ECO:0000313" key="2">
    <source>
        <dbReference type="Proteomes" id="UP000009227"/>
    </source>
</evidence>
<accession>F6BD61</accession>
<gene>
    <name evidence="1" type="ordered locus">Metig_0879</name>
</gene>
<dbReference type="KEGG" id="mig:Metig_0879"/>